<comment type="caution">
    <text evidence="1">The sequence shown here is derived from an EMBL/GenBank/DDBJ whole genome shotgun (WGS) entry which is preliminary data.</text>
</comment>
<dbReference type="AlphaFoldDB" id="A0A117NTQ5"/>
<dbReference type="OrthoDB" id="8776710at2"/>
<gene>
    <name evidence="1" type="ORF">AQI70_36580</name>
</gene>
<dbReference type="RefSeq" id="WP_062156767.1">
    <property type="nucleotide sequence ID" value="NZ_KQ948003.1"/>
</dbReference>
<accession>A0A117NTQ5</accession>
<organism evidence="1 2">
    <name type="scientific">Streptomyces curacoi</name>
    <dbReference type="NCBI Taxonomy" id="146536"/>
    <lineage>
        <taxon>Bacteria</taxon>
        <taxon>Bacillati</taxon>
        <taxon>Actinomycetota</taxon>
        <taxon>Actinomycetes</taxon>
        <taxon>Kitasatosporales</taxon>
        <taxon>Streptomycetaceae</taxon>
        <taxon>Streptomyces</taxon>
    </lineage>
</organism>
<sequence>MKWINAYCADRGRPDAIPPVSGRPWILRTSQFRRTLAWFITRRPGGTIAAAIQYRHLSIQMFEGYAGTSRSGFRAEAQQEQTLARGDRLAAMVDGHEHHRLHGPAAVEAAARLDRFGDRIRFLGKTPDEAQMRKLMTRNDPRIYPGTFVTCSDNPDRRLCRPPAEAADAPSLPECRPLACNNAAFTETNTAAWCNQLALLNAQLERGGILPPLVRDRLARRRDGISTFLDKPLPTNASEAST</sequence>
<name>A0A117NTQ5_9ACTN</name>
<dbReference type="STRING" id="146536.AQI70_36580"/>
<dbReference type="Proteomes" id="UP000054024">
    <property type="component" value="Unassembled WGS sequence"/>
</dbReference>
<evidence type="ECO:0000313" key="1">
    <source>
        <dbReference type="EMBL" id="KUM67174.1"/>
    </source>
</evidence>
<evidence type="ECO:0000313" key="2">
    <source>
        <dbReference type="Proteomes" id="UP000054024"/>
    </source>
</evidence>
<reference evidence="1 2" key="1">
    <citation type="submission" date="2015-10" db="EMBL/GenBank/DDBJ databases">
        <title>Draft genome sequence of Streptomyces curacoi DSM 40107, type strain for the species Streptomyces curacoi.</title>
        <authorList>
            <person name="Ruckert C."/>
            <person name="Winkler A."/>
            <person name="Kalinowski J."/>
            <person name="Kampfer P."/>
            <person name="Glaeser S."/>
        </authorList>
    </citation>
    <scope>NUCLEOTIDE SEQUENCE [LARGE SCALE GENOMIC DNA]</scope>
    <source>
        <strain evidence="1 2">DSM 40107</strain>
    </source>
</reference>
<keyword evidence="2" id="KW-1185">Reference proteome</keyword>
<protein>
    <recommendedName>
        <fullName evidence="3">Integrase</fullName>
    </recommendedName>
</protein>
<evidence type="ECO:0008006" key="3">
    <source>
        <dbReference type="Google" id="ProtNLM"/>
    </source>
</evidence>
<proteinExistence type="predicted"/>
<dbReference type="EMBL" id="LMWJ01000039">
    <property type="protein sequence ID" value="KUM67174.1"/>
    <property type="molecule type" value="Genomic_DNA"/>
</dbReference>